<evidence type="ECO:0000313" key="7">
    <source>
        <dbReference type="Proteomes" id="UP000054342"/>
    </source>
</evidence>
<dbReference type="InterPro" id="IPR000960">
    <property type="entry name" value="Flavin_mOase"/>
</dbReference>
<dbReference type="OrthoDB" id="74360at2759"/>
<keyword evidence="5" id="KW-0560">Oxidoreductase</keyword>
<comment type="similarity">
    <text evidence="2">Belongs to the FAD-binding monooxygenase family.</text>
</comment>
<sequence>MAPEAITNGYGGMYLPADGSTDPDLANHEERPEVINNPSPEDVAILEQLYGTRKKMRIIMLGAGMSGLNFFKFAEEKLKNVEIICYEKNPDIGGTWYENRYPGCACDIPSVVYQFPWRTAPWSKYYSHSPEIWKYLKMVEQENNFVEKYVKLRHRIISLSWDEGTAQWTARVQDLATGREFEDHADFVVDGGGVLNKWKWPDIPGLKDFKGTLLHSAQYDERTDLTGKRVALVGAGSSAVQILPNIYDKVEKVYTWIRNKIWITAGFAQNFAGKDGANFEYNEEQQKLFQDPDEYLAYRKMIEGELNQRFSFIINGSAAQKAAREFSESEMKTKLRGRADLLEKIMPEDFYVGCRRPTPGNGYLECLTGDKTVPYTTQLKQLTEKGFIDPEGNEQEVDVIICATGFDTSYKPRFPLIVNGVNKAEEWKDNPHPHVPSYLSLAYGGVPNYFLYGGAYCPSAHGSFFPLISAYVDYTIQVIEKMQIENIRSIRPKEKVVEQFLRHADTYMKRTAWTGPCSSWFKGGKKDGKPAVWPGSRLHFLRLLEKPRFEDFDIEYDESEDMFSFLGNGFHVCERDGSDITWYMGQPKKNVDTDKVLRVMDGSKGTEVGIHR</sequence>
<dbReference type="InterPro" id="IPR036188">
    <property type="entry name" value="FAD/NAD-bd_sf"/>
</dbReference>
<proteinExistence type="inferred from homology"/>
<evidence type="ECO:0000256" key="5">
    <source>
        <dbReference type="ARBA" id="ARBA00023002"/>
    </source>
</evidence>
<keyword evidence="3" id="KW-0285">Flavoprotein</keyword>
<dbReference type="HOGENOM" id="CLU_006937_6_1_1"/>
<keyword evidence="7" id="KW-1185">Reference proteome</keyword>
<dbReference type="AlphaFoldDB" id="A0A0D2C1C5"/>
<dbReference type="GO" id="GO:0004499">
    <property type="term" value="F:N,N-dimethylaniline monooxygenase activity"/>
    <property type="evidence" value="ECO:0007669"/>
    <property type="project" value="InterPro"/>
</dbReference>
<dbReference type="GO" id="GO:0050660">
    <property type="term" value="F:flavin adenine dinucleotide binding"/>
    <property type="evidence" value="ECO:0007669"/>
    <property type="project" value="InterPro"/>
</dbReference>
<evidence type="ECO:0008006" key="8">
    <source>
        <dbReference type="Google" id="ProtNLM"/>
    </source>
</evidence>
<evidence type="ECO:0000256" key="3">
    <source>
        <dbReference type="ARBA" id="ARBA00022630"/>
    </source>
</evidence>
<evidence type="ECO:0000256" key="2">
    <source>
        <dbReference type="ARBA" id="ARBA00010139"/>
    </source>
</evidence>
<dbReference type="PANTHER" id="PTHR42877">
    <property type="entry name" value="L-ORNITHINE N(5)-MONOOXYGENASE-RELATED"/>
    <property type="match status" value="1"/>
</dbReference>
<dbReference type="Pfam" id="PF00743">
    <property type="entry name" value="FMO-like"/>
    <property type="match status" value="1"/>
</dbReference>
<dbReference type="Proteomes" id="UP000054342">
    <property type="component" value="Unassembled WGS sequence"/>
</dbReference>
<evidence type="ECO:0000256" key="4">
    <source>
        <dbReference type="ARBA" id="ARBA00022827"/>
    </source>
</evidence>
<keyword evidence="4" id="KW-0274">FAD</keyword>
<dbReference type="GO" id="GO:0050661">
    <property type="term" value="F:NADP binding"/>
    <property type="evidence" value="ECO:0007669"/>
    <property type="project" value="InterPro"/>
</dbReference>
<name>A0A0D2C1C5_9EURO</name>
<dbReference type="EMBL" id="KN847318">
    <property type="protein sequence ID" value="KIW58526.1"/>
    <property type="molecule type" value="Genomic_DNA"/>
</dbReference>
<protein>
    <recommendedName>
        <fullName evidence="8">Sterigmatocystin biosynthesis monooxygenase stcW</fullName>
    </recommendedName>
</protein>
<dbReference type="InterPro" id="IPR051209">
    <property type="entry name" value="FAD-bind_Monooxygenase_sf"/>
</dbReference>
<dbReference type="Gene3D" id="3.50.50.60">
    <property type="entry name" value="FAD/NAD(P)-binding domain"/>
    <property type="match status" value="2"/>
</dbReference>
<organism evidence="6 7">
    <name type="scientific">Exophiala xenobiotica</name>
    <dbReference type="NCBI Taxonomy" id="348802"/>
    <lineage>
        <taxon>Eukaryota</taxon>
        <taxon>Fungi</taxon>
        <taxon>Dikarya</taxon>
        <taxon>Ascomycota</taxon>
        <taxon>Pezizomycotina</taxon>
        <taxon>Eurotiomycetes</taxon>
        <taxon>Chaetothyriomycetidae</taxon>
        <taxon>Chaetothyriales</taxon>
        <taxon>Herpotrichiellaceae</taxon>
        <taxon>Exophiala</taxon>
    </lineage>
</organism>
<evidence type="ECO:0000256" key="1">
    <source>
        <dbReference type="ARBA" id="ARBA00001974"/>
    </source>
</evidence>
<accession>A0A0D2C1C5</accession>
<reference evidence="6 7" key="1">
    <citation type="submission" date="2015-01" db="EMBL/GenBank/DDBJ databases">
        <title>The Genome Sequence of Exophiala xenobiotica CBS118157.</title>
        <authorList>
            <consortium name="The Broad Institute Genomics Platform"/>
            <person name="Cuomo C."/>
            <person name="de Hoog S."/>
            <person name="Gorbushina A."/>
            <person name="Stielow B."/>
            <person name="Teixiera M."/>
            <person name="Abouelleil A."/>
            <person name="Chapman S.B."/>
            <person name="Priest M."/>
            <person name="Young S.K."/>
            <person name="Wortman J."/>
            <person name="Nusbaum C."/>
            <person name="Birren B."/>
        </authorList>
    </citation>
    <scope>NUCLEOTIDE SEQUENCE [LARGE SCALE GENOMIC DNA]</scope>
    <source>
        <strain evidence="6 7">CBS 118157</strain>
    </source>
</reference>
<dbReference type="RefSeq" id="XP_013319110.1">
    <property type="nucleotide sequence ID" value="XM_013463656.1"/>
</dbReference>
<dbReference type="GeneID" id="25324945"/>
<dbReference type="PRINTS" id="PR00370">
    <property type="entry name" value="FMOXYGENASE"/>
</dbReference>
<dbReference type="InterPro" id="IPR020946">
    <property type="entry name" value="Flavin_mOase-like"/>
</dbReference>
<comment type="cofactor">
    <cofactor evidence="1">
        <name>FAD</name>
        <dbReference type="ChEBI" id="CHEBI:57692"/>
    </cofactor>
</comment>
<gene>
    <name evidence="6" type="ORF">PV05_03037</name>
</gene>
<dbReference type="SUPFAM" id="SSF51905">
    <property type="entry name" value="FAD/NAD(P)-binding domain"/>
    <property type="match status" value="3"/>
</dbReference>
<dbReference type="PANTHER" id="PTHR42877:SF7">
    <property type="entry name" value="FLAVIN-BINDING MONOOXYGENASE-RELATED"/>
    <property type="match status" value="1"/>
</dbReference>
<evidence type="ECO:0000313" key="6">
    <source>
        <dbReference type="EMBL" id="KIW58526.1"/>
    </source>
</evidence>